<dbReference type="SUPFAM" id="SSF56112">
    <property type="entry name" value="Protein kinase-like (PK-like)"/>
    <property type="match status" value="1"/>
</dbReference>
<dbReference type="GO" id="GO:0004672">
    <property type="term" value="F:protein kinase activity"/>
    <property type="evidence" value="ECO:0007669"/>
    <property type="project" value="InterPro"/>
</dbReference>
<keyword evidence="3" id="KW-1185">Reference proteome</keyword>
<dbReference type="OrthoDB" id="4062651at2759"/>
<accession>A0A8H4VVX9</accession>
<organism evidence="2 3">
    <name type="scientific">Cudoniella acicularis</name>
    <dbReference type="NCBI Taxonomy" id="354080"/>
    <lineage>
        <taxon>Eukaryota</taxon>
        <taxon>Fungi</taxon>
        <taxon>Dikarya</taxon>
        <taxon>Ascomycota</taxon>
        <taxon>Pezizomycotina</taxon>
        <taxon>Leotiomycetes</taxon>
        <taxon>Helotiales</taxon>
        <taxon>Tricladiaceae</taxon>
        <taxon>Cudoniella</taxon>
    </lineage>
</organism>
<comment type="caution">
    <text evidence="2">The sequence shown here is derived from an EMBL/GenBank/DDBJ whole genome shotgun (WGS) entry which is preliminary data.</text>
</comment>
<protein>
    <recommendedName>
        <fullName evidence="1">Protein kinase domain-containing protein</fullName>
    </recommendedName>
</protein>
<feature type="domain" description="Protein kinase" evidence="1">
    <location>
        <begin position="246"/>
        <end position="330"/>
    </location>
</feature>
<gene>
    <name evidence="2" type="ORF">G7Y89_g13966</name>
</gene>
<name>A0A8H4VVX9_9HELO</name>
<dbReference type="GO" id="GO:0005524">
    <property type="term" value="F:ATP binding"/>
    <property type="evidence" value="ECO:0007669"/>
    <property type="project" value="InterPro"/>
</dbReference>
<dbReference type="InterPro" id="IPR011009">
    <property type="entry name" value="Kinase-like_dom_sf"/>
</dbReference>
<evidence type="ECO:0000313" key="2">
    <source>
        <dbReference type="EMBL" id="KAF4624207.1"/>
    </source>
</evidence>
<dbReference type="InterPro" id="IPR000719">
    <property type="entry name" value="Prot_kinase_dom"/>
</dbReference>
<dbReference type="PROSITE" id="PS50011">
    <property type="entry name" value="PROTEIN_KINASE_DOM"/>
    <property type="match status" value="1"/>
</dbReference>
<evidence type="ECO:0000313" key="3">
    <source>
        <dbReference type="Proteomes" id="UP000566819"/>
    </source>
</evidence>
<dbReference type="AlphaFoldDB" id="A0A8H4VVX9"/>
<sequence length="330" mass="36824">MKHFQASMPKFSLAAERGVRPNRTPDAFVPVDYKTDRYCSLPTLGSDYSSFFQFCSFPFISLLTTAIFVIRSYNIPHPLALLSLLPLNERAESVVSHPNNDHNVFTLNTGARVLDVGFHLSGKSPPTTLATLKRGVETDIFVEGTSISKLQCSFTIDFDTGIIMFHDHSKHRTNQVRGKYVMGFEDSRVRRILVQPGVMARIRIGGSRQNLVHVQFCGRVVGSRQAPTGSPSPQDTRIDGPKMRYVLVGPPLGSGSYGVMFKATDVDSRKFMAVKMLKQPTKASQFDTWKKSVVYALKREVKILSEIGHHAAWYNNLTATQPEPNINTNT</sequence>
<dbReference type="Gene3D" id="3.30.200.20">
    <property type="entry name" value="Phosphorylase Kinase, domain 1"/>
    <property type="match status" value="1"/>
</dbReference>
<reference evidence="2 3" key="1">
    <citation type="submission" date="2020-03" db="EMBL/GenBank/DDBJ databases">
        <title>Draft Genome Sequence of Cudoniella acicularis.</title>
        <authorList>
            <person name="Buettner E."/>
            <person name="Kellner H."/>
        </authorList>
    </citation>
    <scope>NUCLEOTIDE SEQUENCE [LARGE SCALE GENOMIC DNA]</scope>
    <source>
        <strain evidence="2 3">DSM 108380</strain>
    </source>
</reference>
<dbReference type="EMBL" id="JAAMPI010001737">
    <property type="protein sequence ID" value="KAF4624207.1"/>
    <property type="molecule type" value="Genomic_DNA"/>
</dbReference>
<proteinExistence type="predicted"/>
<dbReference type="Proteomes" id="UP000566819">
    <property type="component" value="Unassembled WGS sequence"/>
</dbReference>
<evidence type="ECO:0000259" key="1">
    <source>
        <dbReference type="PROSITE" id="PS50011"/>
    </source>
</evidence>